<dbReference type="InterPro" id="IPR011701">
    <property type="entry name" value="MFS"/>
</dbReference>
<feature type="transmembrane region" description="Helical" evidence="5">
    <location>
        <begin position="56"/>
        <end position="79"/>
    </location>
</feature>
<accession>A0A2K8YZ15</accession>
<keyword evidence="3 5" id="KW-1133">Transmembrane helix</keyword>
<dbReference type="PANTHER" id="PTHR23508">
    <property type="entry name" value="CARBOXYLIC ACID TRANSPORTER PROTEIN HOMOLOG"/>
    <property type="match status" value="1"/>
</dbReference>
<comment type="subcellular location">
    <subcellularLocation>
        <location evidence="1">Membrane</location>
        <topology evidence="1">Multi-pass membrane protein</topology>
    </subcellularLocation>
</comment>
<sequence>MEVRSKTVIDQQPISRMQYATIVICFLMNMLDGMDVMVISYAAPTIAKSWSISPEALGLVFSGGLLGMTFGALFLAPYADLIGRKALIIISAAIMGVSIYLTSLSVGIIPLIVFRFISGIGIGSMLASTAALAAEYTPNKTRDFWVSFVISGYPVGAVLSGLVAAKVIPVSGWQAMFQLAGIVTFLSLPLIQLFLTESLEFYFKSQPLRALEKANGILTKMGQPILASLPQKSTKSVGLPIKSLLDEEYKLSTIQLWISLFLAFATLYFLTSWIPKLATSAGLSVELAIYAGTVFNVGAFFGITTQGYFSSLFGLKKTIGVFLIFTGVIMAAFKLFIGSSMLLLVFALLGFGIQGGFVGLYAVAARLYPTEFRTTGVGWSIGIGRLGGIIGPAVGGVLIGMGLSMVTNFLIYAVPTIFAGIMTMYIASKKVS</sequence>
<feature type="transmembrane region" description="Helical" evidence="5">
    <location>
        <begin position="86"/>
        <end position="106"/>
    </location>
</feature>
<feature type="domain" description="Major facilitator superfamily (MFS) profile" evidence="6">
    <location>
        <begin position="21"/>
        <end position="431"/>
    </location>
</feature>
<feature type="transmembrane region" description="Helical" evidence="5">
    <location>
        <begin position="144"/>
        <end position="163"/>
    </location>
</feature>
<evidence type="ECO:0000313" key="8">
    <source>
        <dbReference type="Proteomes" id="UP000232883"/>
    </source>
</evidence>
<dbReference type="AlphaFoldDB" id="A0A2K8YZ15"/>
<keyword evidence="4 5" id="KW-0472">Membrane</keyword>
<feature type="transmembrane region" description="Helical" evidence="5">
    <location>
        <begin position="256"/>
        <end position="275"/>
    </location>
</feature>
<dbReference type="InterPro" id="IPR036259">
    <property type="entry name" value="MFS_trans_sf"/>
</dbReference>
<proteinExistence type="predicted"/>
<feature type="transmembrane region" description="Helical" evidence="5">
    <location>
        <begin position="287"/>
        <end position="309"/>
    </location>
</feature>
<feature type="transmembrane region" description="Helical" evidence="5">
    <location>
        <begin position="21"/>
        <end position="44"/>
    </location>
</feature>
<evidence type="ECO:0000313" key="7">
    <source>
        <dbReference type="EMBL" id="AUD02890.1"/>
    </source>
</evidence>
<dbReference type="InterPro" id="IPR020846">
    <property type="entry name" value="MFS_dom"/>
</dbReference>
<dbReference type="PROSITE" id="PS50850">
    <property type="entry name" value="MFS"/>
    <property type="match status" value="1"/>
</dbReference>
<keyword evidence="2 5" id="KW-0812">Transmembrane</keyword>
<feature type="transmembrane region" description="Helical" evidence="5">
    <location>
        <begin position="376"/>
        <end position="403"/>
    </location>
</feature>
<dbReference type="RefSeq" id="WP_100988606.1">
    <property type="nucleotide sequence ID" value="NZ_CP025096.1"/>
</dbReference>
<dbReference type="GO" id="GO:0005886">
    <property type="term" value="C:plasma membrane"/>
    <property type="evidence" value="ECO:0007669"/>
    <property type="project" value="TreeGrafter"/>
</dbReference>
<dbReference type="EMBL" id="CP025096">
    <property type="protein sequence ID" value="AUD02890.1"/>
    <property type="molecule type" value="Genomic_DNA"/>
</dbReference>
<dbReference type="GO" id="GO:0046943">
    <property type="term" value="F:carboxylic acid transmembrane transporter activity"/>
    <property type="evidence" value="ECO:0007669"/>
    <property type="project" value="TreeGrafter"/>
</dbReference>
<evidence type="ECO:0000256" key="2">
    <source>
        <dbReference type="ARBA" id="ARBA00022692"/>
    </source>
</evidence>
<dbReference type="Proteomes" id="UP000232883">
    <property type="component" value="Chromosome"/>
</dbReference>
<feature type="transmembrane region" description="Helical" evidence="5">
    <location>
        <begin position="175"/>
        <end position="195"/>
    </location>
</feature>
<feature type="transmembrane region" description="Helical" evidence="5">
    <location>
        <begin position="318"/>
        <end position="337"/>
    </location>
</feature>
<keyword evidence="8" id="KW-1185">Reference proteome</keyword>
<dbReference type="PANTHER" id="PTHR23508:SF10">
    <property type="entry name" value="CARBOXYLIC ACID TRANSPORTER PROTEIN HOMOLOG"/>
    <property type="match status" value="1"/>
</dbReference>
<dbReference type="OrthoDB" id="9787026at2"/>
<feature type="transmembrane region" description="Helical" evidence="5">
    <location>
        <begin position="112"/>
        <end position="132"/>
    </location>
</feature>
<feature type="transmembrane region" description="Helical" evidence="5">
    <location>
        <begin position="409"/>
        <end position="427"/>
    </location>
</feature>
<organism evidence="7 8">
    <name type="scientific">Spirosoma pollinicola</name>
    <dbReference type="NCBI Taxonomy" id="2057025"/>
    <lineage>
        <taxon>Bacteria</taxon>
        <taxon>Pseudomonadati</taxon>
        <taxon>Bacteroidota</taxon>
        <taxon>Cytophagia</taxon>
        <taxon>Cytophagales</taxon>
        <taxon>Cytophagaceae</taxon>
        <taxon>Spirosoma</taxon>
    </lineage>
</organism>
<evidence type="ECO:0000256" key="4">
    <source>
        <dbReference type="ARBA" id="ARBA00023136"/>
    </source>
</evidence>
<dbReference type="PROSITE" id="PS00216">
    <property type="entry name" value="SUGAR_TRANSPORT_1"/>
    <property type="match status" value="1"/>
</dbReference>
<dbReference type="InterPro" id="IPR005829">
    <property type="entry name" value="Sugar_transporter_CS"/>
</dbReference>
<evidence type="ECO:0000256" key="5">
    <source>
        <dbReference type="SAM" id="Phobius"/>
    </source>
</evidence>
<feature type="transmembrane region" description="Helical" evidence="5">
    <location>
        <begin position="343"/>
        <end position="364"/>
    </location>
</feature>
<evidence type="ECO:0000259" key="6">
    <source>
        <dbReference type="PROSITE" id="PS50850"/>
    </source>
</evidence>
<dbReference type="Gene3D" id="1.20.1250.20">
    <property type="entry name" value="MFS general substrate transporter like domains"/>
    <property type="match status" value="1"/>
</dbReference>
<gene>
    <name evidence="7" type="ORF">CWM47_14235</name>
</gene>
<dbReference type="KEGG" id="spir:CWM47_14235"/>
<name>A0A2K8YZ15_9BACT</name>
<evidence type="ECO:0000256" key="3">
    <source>
        <dbReference type="ARBA" id="ARBA00022989"/>
    </source>
</evidence>
<reference evidence="7 8" key="1">
    <citation type="submission" date="2017-11" db="EMBL/GenBank/DDBJ databases">
        <title>Taxonomic description and genome sequences of Spirosoma HA7 sp. nov., isolated from pollen microhabitat of Corylus avellana.</title>
        <authorList>
            <person name="Ambika Manirajan B."/>
            <person name="Suarez C."/>
            <person name="Ratering S."/>
            <person name="Geissler-Plaum R."/>
            <person name="Cardinale M."/>
            <person name="Sylvia S."/>
        </authorList>
    </citation>
    <scope>NUCLEOTIDE SEQUENCE [LARGE SCALE GENOMIC DNA]</scope>
    <source>
        <strain evidence="7 8">HA7</strain>
    </source>
</reference>
<protein>
    <submittedName>
        <fullName evidence="7">MFS transporter</fullName>
    </submittedName>
</protein>
<evidence type="ECO:0000256" key="1">
    <source>
        <dbReference type="ARBA" id="ARBA00004141"/>
    </source>
</evidence>
<dbReference type="Pfam" id="PF07690">
    <property type="entry name" value="MFS_1"/>
    <property type="match status" value="1"/>
</dbReference>
<dbReference type="SUPFAM" id="SSF103473">
    <property type="entry name" value="MFS general substrate transporter"/>
    <property type="match status" value="1"/>
</dbReference>
<dbReference type="PROSITE" id="PS00217">
    <property type="entry name" value="SUGAR_TRANSPORT_2"/>
    <property type="match status" value="1"/>
</dbReference>